<dbReference type="Proteomes" id="UP000468668">
    <property type="component" value="Unassembled WGS sequence"/>
</dbReference>
<keyword evidence="4" id="KW-1185">Reference proteome</keyword>
<reference evidence="3 4" key="1">
    <citation type="submission" date="2019-09" db="EMBL/GenBank/DDBJ databases">
        <title>Whole genome shotgun sequencing (WGS) of Ellagibacter isourolithinifaciens DSM 104140(T) and Adlercreutzia muris DSM 29508(T).</title>
        <authorList>
            <person name="Stoll D.A."/>
            <person name="Danylec N."/>
            <person name="Huch M."/>
        </authorList>
    </citation>
    <scope>NUCLEOTIDE SEQUENCE [LARGE SCALE GENOMIC DNA]</scope>
    <source>
        <strain evidence="3 4">DSM 104140</strain>
    </source>
</reference>
<feature type="region of interest" description="Disordered" evidence="1">
    <location>
        <begin position="144"/>
        <end position="180"/>
    </location>
</feature>
<gene>
    <name evidence="3" type="ORF">F8C90_02140</name>
</gene>
<evidence type="ECO:0000256" key="1">
    <source>
        <dbReference type="SAM" id="MobiDB-lite"/>
    </source>
</evidence>
<evidence type="ECO:0000313" key="4">
    <source>
        <dbReference type="Proteomes" id="UP000468668"/>
    </source>
</evidence>
<dbReference type="GeneID" id="98657199"/>
<name>A0A6N6NP97_9ACTN</name>
<feature type="region of interest" description="Disordered" evidence="1">
    <location>
        <begin position="196"/>
        <end position="215"/>
    </location>
</feature>
<evidence type="ECO:0000313" key="3">
    <source>
        <dbReference type="EMBL" id="KAB1642002.1"/>
    </source>
</evidence>
<keyword evidence="2" id="KW-0472">Membrane</keyword>
<feature type="compositionally biased region" description="Low complexity" evidence="1">
    <location>
        <begin position="22"/>
        <end position="36"/>
    </location>
</feature>
<proteinExistence type="predicted"/>
<feature type="region of interest" description="Disordered" evidence="1">
    <location>
        <begin position="1"/>
        <end position="68"/>
    </location>
</feature>
<feature type="transmembrane region" description="Helical" evidence="2">
    <location>
        <begin position="109"/>
        <end position="131"/>
    </location>
</feature>
<comment type="caution">
    <text evidence="3">The sequence shown here is derived from an EMBL/GenBank/DDBJ whole genome shotgun (WGS) entry which is preliminary data.</text>
</comment>
<keyword evidence="2" id="KW-0812">Transmembrane</keyword>
<dbReference type="RefSeq" id="WP_158048810.1">
    <property type="nucleotide sequence ID" value="NZ_DBEYPV010000121.1"/>
</dbReference>
<dbReference type="OrthoDB" id="3174720at2"/>
<evidence type="ECO:0000256" key="2">
    <source>
        <dbReference type="SAM" id="Phobius"/>
    </source>
</evidence>
<keyword evidence="2" id="KW-1133">Transmembrane helix</keyword>
<accession>A0A6N6NP97</accession>
<sequence length="215" mass="24661">MSQRNYMNDRYQDEGPKGTTRKSAASAKPKSKAAASVHIQSSTKTPQERKAEQKARRKAERAKQNELDRKYYNPPTAEYKRLRRLWWVVLIAAVLMVALSWFARSWEPAWISYVTLGSSYVLIILAFYLDFSKIRKCRRKYQMEMESQNTKESRRAEKAKRAAEREAEKQKEDAAAEVAEEQIKPKRGLFSRKKVDAVDAAKPADAASAAKPADK</sequence>
<dbReference type="AlphaFoldDB" id="A0A6N6NP97"/>
<feature type="compositionally biased region" description="Low complexity" evidence="1">
    <location>
        <begin position="200"/>
        <end position="215"/>
    </location>
</feature>
<feature type="compositionally biased region" description="Basic and acidic residues" evidence="1">
    <location>
        <begin position="149"/>
        <end position="174"/>
    </location>
</feature>
<protein>
    <submittedName>
        <fullName evidence="3">Uncharacterized protein</fullName>
    </submittedName>
</protein>
<feature type="transmembrane region" description="Helical" evidence="2">
    <location>
        <begin position="85"/>
        <end position="103"/>
    </location>
</feature>
<dbReference type="EMBL" id="WAJR01000003">
    <property type="protein sequence ID" value="KAB1642002.1"/>
    <property type="molecule type" value="Genomic_DNA"/>
</dbReference>
<organism evidence="3 4">
    <name type="scientific">Ellagibacter isourolithinifaciens</name>
    <dbReference type="NCBI Taxonomy" id="2137581"/>
    <lineage>
        <taxon>Bacteria</taxon>
        <taxon>Bacillati</taxon>
        <taxon>Actinomycetota</taxon>
        <taxon>Coriobacteriia</taxon>
        <taxon>Eggerthellales</taxon>
        <taxon>Eggerthellaceae</taxon>
        <taxon>Ellagibacter</taxon>
    </lineage>
</organism>